<organism evidence="1 2">
    <name type="scientific">Aureibacter tunicatorum</name>
    <dbReference type="NCBI Taxonomy" id="866807"/>
    <lineage>
        <taxon>Bacteria</taxon>
        <taxon>Pseudomonadati</taxon>
        <taxon>Bacteroidota</taxon>
        <taxon>Cytophagia</taxon>
        <taxon>Cytophagales</taxon>
        <taxon>Persicobacteraceae</taxon>
        <taxon>Aureibacter</taxon>
    </lineage>
</organism>
<dbReference type="SUPFAM" id="SSF53335">
    <property type="entry name" value="S-adenosyl-L-methionine-dependent methyltransferases"/>
    <property type="match status" value="1"/>
</dbReference>
<evidence type="ECO:0000313" key="2">
    <source>
        <dbReference type="Proteomes" id="UP001185092"/>
    </source>
</evidence>
<dbReference type="InterPro" id="IPR029063">
    <property type="entry name" value="SAM-dependent_MTases_sf"/>
</dbReference>
<keyword evidence="2" id="KW-1185">Reference proteome</keyword>
<dbReference type="Proteomes" id="UP001185092">
    <property type="component" value="Unassembled WGS sequence"/>
</dbReference>
<protein>
    <submittedName>
        <fullName evidence="1">Precorrin-6B methylase 2</fullName>
    </submittedName>
</protein>
<gene>
    <name evidence="1" type="ORF">HNQ88_000398</name>
</gene>
<reference evidence="1" key="1">
    <citation type="submission" date="2023-07" db="EMBL/GenBank/DDBJ databases">
        <title>Genomic Encyclopedia of Type Strains, Phase IV (KMG-IV): sequencing the most valuable type-strain genomes for metagenomic binning, comparative biology and taxonomic classification.</title>
        <authorList>
            <person name="Goeker M."/>
        </authorList>
    </citation>
    <scope>NUCLEOTIDE SEQUENCE</scope>
    <source>
        <strain evidence="1">DSM 26174</strain>
    </source>
</reference>
<keyword evidence="1" id="KW-0808">Transferase</keyword>
<evidence type="ECO:0000313" key="1">
    <source>
        <dbReference type="EMBL" id="MDR6237422.1"/>
    </source>
</evidence>
<keyword evidence="1" id="KW-0489">Methyltransferase</keyword>
<proteinExistence type="predicted"/>
<sequence length="276" mass="32099">MKKLALLIATKDIIWKALSSFAYFFVLCYRLRKMFLHKSLAKKVDMKIFNEMKVLSGPFEGMQYPCIDAVGSTIYPKLIGSYEKELWPTIEQVKNKSYSCVFDIGCAEGYYAVGLAKSMPSTKVYAFDLDPVGRRLCHRMAKLNNVQDKVIIKEYCDPEFLNDFEFGEAALIISDCEGFEKLLFNENNIENLKKCDLIIETHDCYDIEISTYLKKLFEDTHVIHSVLSTDDVQKALHYNFDTIQNLSLDQKKYLLSERRSSIMEWLYCESKHNLNR</sequence>
<name>A0AAE3XIH8_9BACT</name>
<dbReference type="EMBL" id="JAVDQD010000001">
    <property type="protein sequence ID" value="MDR6237422.1"/>
    <property type="molecule type" value="Genomic_DNA"/>
</dbReference>
<dbReference type="Gene3D" id="3.40.50.150">
    <property type="entry name" value="Vaccinia Virus protein VP39"/>
    <property type="match status" value="1"/>
</dbReference>
<dbReference type="GO" id="GO:0008168">
    <property type="term" value="F:methyltransferase activity"/>
    <property type="evidence" value="ECO:0007669"/>
    <property type="project" value="UniProtKB-KW"/>
</dbReference>
<dbReference type="RefSeq" id="WP_309936887.1">
    <property type="nucleotide sequence ID" value="NZ_AP025305.1"/>
</dbReference>
<accession>A0AAE3XIH8</accession>
<dbReference type="AlphaFoldDB" id="A0AAE3XIH8"/>
<dbReference type="GO" id="GO:0032259">
    <property type="term" value="P:methylation"/>
    <property type="evidence" value="ECO:0007669"/>
    <property type="project" value="UniProtKB-KW"/>
</dbReference>
<comment type="caution">
    <text evidence="1">The sequence shown here is derived from an EMBL/GenBank/DDBJ whole genome shotgun (WGS) entry which is preliminary data.</text>
</comment>
<dbReference type="CDD" id="cd02440">
    <property type="entry name" value="AdoMet_MTases"/>
    <property type="match status" value="1"/>
</dbReference>